<protein>
    <submittedName>
        <fullName evidence="1">Uncharacterized protein</fullName>
    </submittedName>
</protein>
<accession>A0A1X0JEG0</accession>
<gene>
    <name evidence="1" type="ORF">BST47_28325</name>
</gene>
<evidence type="ECO:0000313" key="1">
    <source>
        <dbReference type="EMBL" id="ORB61312.1"/>
    </source>
</evidence>
<dbReference type="STRING" id="75922.BST47_28325"/>
<sequence>MIAYVVTLSSSVLRPSFWLVAGLAWSGDALSGAPSAIAIAPDALQVQLLRTPTRQVLDLARYFASHSQYRVVFLAELTRWLDHFGRTWSSDGIDFDQALYDITEVLPGLYLGLDHRSYCIVCDASRQGMVIHYPESREQLTEADRNTTRLGLTQTITESWPAYIQSIQGD</sequence>
<dbReference type="AlphaFoldDB" id="A0A1X0JEG0"/>
<proteinExistence type="predicted"/>
<comment type="caution">
    <text evidence="1">The sequence shown here is derived from an EMBL/GenBank/DDBJ whole genome shotgun (WGS) entry which is preliminary data.</text>
</comment>
<name>A0A1X0JEG0_9MYCO</name>
<organism evidence="1 2">
    <name type="scientific">Mycolicibacterium tusciae</name>
    <dbReference type="NCBI Taxonomy" id="75922"/>
    <lineage>
        <taxon>Bacteria</taxon>
        <taxon>Bacillati</taxon>
        <taxon>Actinomycetota</taxon>
        <taxon>Actinomycetes</taxon>
        <taxon>Mycobacteriales</taxon>
        <taxon>Mycobacteriaceae</taxon>
        <taxon>Mycolicibacterium</taxon>
    </lineage>
</organism>
<dbReference type="Proteomes" id="UP000192411">
    <property type="component" value="Unassembled WGS sequence"/>
</dbReference>
<evidence type="ECO:0000313" key="2">
    <source>
        <dbReference type="Proteomes" id="UP000192411"/>
    </source>
</evidence>
<dbReference type="OrthoDB" id="5191485at2"/>
<dbReference type="EMBL" id="MVIM01000026">
    <property type="protein sequence ID" value="ORB61312.1"/>
    <property type="molecule type" value="Genomic_DNA"/>
</dbReference>
<dbReference type="RefSeq" id="WP_083129144.1">
    <property type="nucleotide sequence ID" value="NZ_MVIM01000026.1"/>
</dbReference>
<reference evidence="1 2" key="1">
    <citation type="submission" date="2017-02" db="EMBL/GenBank/DDBJ databases">
        <title>The new phylogeny of genus Mycobacterium.</title>
        <authorList>
            <person name="Tortoli E."/>
            <person name="Trovato A."/>
            <person name="Cirillo D.M."/>
        </authorList>
    </citation>
    <scope>NUCLEOTIDE SEQUENCE [LARGE SCALE GENOMIC DNA]</scope>
    <source>
        <strain evidence="1 2">DSM 44338</strain>
    </source>
</reference>
<keyword evidence="2" id="KW-1185">Reference proteome</keyword>